<feature type="compositionally biased region" description="Basic and acidic residues" evidence="2">
    <location>
        <begin position="2214"/>
        <end position="2230"/>
    </location>
</feature>
<dbReference type="InterPro" id="IPR003587">
    <property type="entry name" value="Hint_dom_N"/>
</dbReference>
<feature type="region of interest" description="Disordered" evidence="2">
    <location>
        <begin position="49"/>
        <end position="101"/>
    </location>
</feature>
<evidence type="ECO:0000259" key="3">
    <source>
        <dbReference type="SMART" id="SM00306"/>
    </source>
</evidence>
<dbReference type="PANTHER" id="PTHR32305:SF17">
    <property type="entry name" value="TRNA NUCLEASE WAPA"/>
    <property type="match status" value="1"/>
</dbReference>
<dbReference type="Pfam" id="PF07591">
    <property type="entry name" value="PT-HINT"/>
    <property type="match status" value="1"/>
</dbReference>
<reference evidence="4 5" key="1">
    <citation type="journal article" date="2019" name="Int. J. Syst. Evol. Microbiol.">
        <title>The Global Catalogue of Microorganisms (GCM) 10K type strain sequencing project: providing services to taxonomists for standard genome sequencing and annotation.</title>
        <authorList>
            <consortium name="The Broad Institute Genomics Platform"/>
            <consortium name="The Broad Institute Genome Sequencing Center for Infectious Disease"/>
            <person name="Wu L."/>
            <person name="Ma J."/>
        </authorList>
    </citation>
    <scope>NUCLEOTIDE SEQUENCE [LARGE SCALE GENOMIC DNA]</scope>
    <source>
        <strain evidence="4 5">JCM 16114</strain>
    </source>
</reference>
<keyword evidence="5" id="KW-1185">Reference proteome</keyword>
<dbReference type="Gene3D" id="2.60.40.10">
    <property type="entry name" value="Immunoglobulins"/>
    <property type="match status" value="1"/>
</dbReference>
<dbReference type="Pfam" id="PF25023">
    <property type="entry name" value="TEN_YD-shell"/>
    <property type="match status" value="1"/>
</dbReference>
<dbReference type="Pfam" id="PF13385">
    <property type="entry name" value="Laminin_G_3"/>
    <property type="match status" value="1"/>
</dbReference>
<dbReference type="SMART" id="SM00306">
    <property type="entry name" value="HintN"/>
    <property type="match status" value="1"/>
</dbReference>
<dbReference type="InterPro" id="IPR036844">
    <property type="entry name" value="Hint_dom_sf"/>
</dbReference>
<dbReference type="PROSITE" id="PS50818">
    <property type="entry name" value="INTEIN_C_TER"/>
    <property type="match status" value="1"/>
</dbReference>
<feature type="compositionally biased region" description="Low complexity" evidence="2">
    <location>
        <begin position="2231"/>
        <end position="2245"/>
    </location>
</feature>
<dbReference type="SUPFAM" id="SSF49899">
    <property type="entry name" value="Concanavalin A-like lectins/glucanases"/>
    <property type="match status" value="1"/>
</dbReference>
<dbReference type="Pfam" id="PF14428">
    <property type="entry name" value="DddA-like"/>
    <property type="match status" value="1"/>
</dbReference>
<dbReference type="Pfam" id="PF05593">
    <property type="entry name" value="RHS_repeat"/>
    <property type="match status" value="6"/>
</dbReference>
<dbReference type="InterPro" id="IPR022385">
    <property type="entry name" value="Rhs_assc_core"/>
</dbReference>
<dbReference type="NCBIfam" id="TIGR03696">
    <property type="entry name" value="Rhs_assc_core"/>
    <property type="match status" value="1"/>
</dbReference>
<proteinExistence type="predicted"/>
<dbReference type="InterPro" id="IPR030934">
    <property type="entry name" value="Intein_C"/>
</dbReference>
<dbReference type="Proteomes" id="UP001499843">
    <property type="component" value="Unassembled WGS sequence"/>
</dbReference>
<sequence length="2654" mass="283009">MRRNLAWARSGRASAAVAAILLGLLPGLLLLQPLPASADVAVTAAEAGVTAQGSPETPKQAYGSAKSLPSLTSSEATRSGADPGTPEKVAKPPKKALPLEDRVGVKRQALAAGKPVSEAAALLAQLAAEPPCGSYQPWQRGVYVAVGTYVGSDRRIWRATQNIPSSLNFFPPHEDPTGWSLIGPCPLPPAPTVTSMTPDNGLQVMTTTPTLSATATTWEGGAVAFYFEVCDNPSMSGCHTYESCCLLSGSRTVPEGVLSWGRQYWWRVRVSDASTIGGQSGYSSTRTLVVGVRQPTITSQLSTPGVNGQEFHQSSGNYTTTFTDVQVPVAGPPLSVVRSYNSMDPRREGVFGAGWSTRWDMRVVEESLRGRAAALVTYPDGRQVRFAKKDDGGWQPPPGMYATLAKNSDGGWRLMDKSSTSYVFDSAGRLLKVTDQRGRSQDLEYGSDGKLAKATATGGRSLTFAWTGSHVTSVSTDPVDGKALTWTYSYDGDVLTKVCNPQQECTSYDHESGSLYRSTVLDSEPMGYWRFGETDGDSAKDLGWLGDAGYSFAGGYTLGRPGALAGTPDTAVGISASDTGAIWLPNGIIPRAGAWAAIETWFKTTSSGTLMTVEGEYSYITFPMLQVTADGKLSAGYDAASRITTSVAVKNGAWHHAVLTAEGDRQTLYVDGVVAGSFAGEISETTPFYTDNLKLGGLDGTVDEVAVYDRPLSPAEVARHYAARAAAPHKLTKTTLPSGRVWAANTYDPATDRIKSHTDNNGGTWQIGEPAYDTATGMSTVTVKDPNNESITTVHDAWRGYRTVSKTDQLGKKTSYTYDTGGFLAQVDDANFNFVRYDNDDRGNVLATTTCRTSSSCQTVRAEYYVNTGDQFDARNDRVTKVRDARSTSATDNTYATGYEYNSYGEQTKLTTPATLDFPTARSATVTYTDGTEPAVGGGTTPAGLIETNTDAKGNVTELRYTAAGDLAEQTDPSGLITKLEHDVLGRVTGQTQISDAHPNGVKTIFTYDGAGRLATQTAPSVKNEITSVSHTAETSYTYDPDGNTLTATVKDLTGGDQARTTTYTYNAYGREETATDPEGGVVRTTWNKVGLQDTVTDQLGSVFGYTYTKRGELEKRTLKNWTGSPVNPQPATEITLESYSYDDGGRLAAQVDAMLRKTSYTYFGDGLLSQVIGDDVKLNGATTTKDVALEVNTYDAAGNLTKQVIGADPISGVGVTTSEYVYDAAGRLSSATLDPAKLQRKTVFEYDANDQTIKETYTGAAGGTRAESVSYGYNAAGVLTRQTVENGDEDLTTTWTVDDRGLTTAVTDPRGNAAGASAAEYTTTNSYDALGRLIEIRAPTVSIEKAGTAQQGRPTTRIGYNNAGWQTHVIDPEGRLATTGFDRMGRRTSLTAMPYTPPGGTQVTPTIGYGYDAAGRLTTVTDPRGQVTTTEYDALGNPVRVTDPPAAAGQPAGQWISEYNWVGEQLTVIDPTGARVQATYDDLGRQITQTVIERKPASAAYVTTLTYNDAGYLTKEVLPGSKTTDFVVNAAGEVESVTDPAREITKYSYDALGRPAKATDPLEKAMVGEYDLAGRLTSVKSLDKNGATVRTIGLGYDAAGNATRYTSGEGHVTRRSYDATDLLTELVEPVSAGEQITTSFGYDATGARTRVTDGRGNATWTGYNSLGLIDTLTEPATTAHPNLADRTWTHVYDVVGNETALIQPGGVRHDKQYDNLNRLTKVSGSGAGIVADDKTYSYDLADRPTTVSGNTLEYNDRSLLTKLTTPAGTSTAYAYDALGNPTQRVDAVGTTTYTWDADNRLKTVADPVSGRTNTYDYDKADRLTTITSANPANTQAFTYDALDRVETHTLKNSSGGQLSKITYGWDKDDNLTSKVTEGLAGAGSNTYGYDHAGRLTSWTGPDGTTTAYGWDASGNRTKAGEKTFTYDERNRLLEGDGSTYTYTPRGTLATQTKNGNTRNLTFDAFDRLINDGDATYTYDAFDRMLTRQKTGGTQRFAYAGLDNDIIAITDQAGAVQSSYGRDPFGGLISVKEGTAPATGALTDLHQDLVGTFTGTALSSTTTYNPFGEVTAQTGTKPALGYQGEYTDPDTGKVNMHARWYQPGTGTFTSRDTWTLTPDPSIHANRYTYGAGSPLLTTDPSGHAPNRGCYRLVGIPIFGVAGAVACDVLTDAKPTADPSHDQASGPCKTHDPRPECNRPPPDPCAEFSNRCHGKKDDTTNKDKDTKKPDNKPTSTYNPPTTYSPPAKREPVEDPCAVMCWGPELHRPNCGKKCMVDPNEALEDIEEIIVVITLGAGAIASLVGVVAETVAPVIGAPIGLITSPSSNGGASEPPADRRPPSPDFIIHCQPNPYKTGECIDGVGAVDKPTAHSCDPGKPNSFAAGTKVLLADGTTKAIEDIKIGDEVIAADPVTGRTSAEPVTALIEGQGLKRLVKITVDTDVGDGAATKTITATDNHPFWVPAMQQWVDAGRLQPGMWLQTAAGTYVQVAAVEAWAAVERVYNLTVDDLHTYHVVAGGASVLVHNVDPDCNDLPPFAPKGPTSGRGKAADGTTYNIKSGRQDPDLSDWVNDKLRKTNHLKGNAKAWTSTHVEAKMAAIMDRDGITKAELDINNPNGPCAVELGCDRILDDLLGDNELTVRWPGSPPEGKTYGGSR</sequence>
<dbReference type="InterPro" id="IPR050708">
    <property type="entry name" value="T6SS_VgrG/RHS"/>
</dbReference>
<dbReference type="NCBIfam" id="TIGR01643">
    <property type="entry name" value="YD_repeat_2x"/>
    <property type="match status" value="6"/>
</dbReference>
<gene>
    <name evidence="4" type="ORF">GCM10009850_119640</name>
</gene>
<feature type="region of interest" description="Disordered" evidence="2">
    <location>
        <begin position="2320"/>
        <end position="2340"/>
    </location>
</feature>
<accession>A0ABN3D3R6</accession>
<dbReference type="Gene3D" id="2.180.10.10">
    <property type="entry name" value="RHS repeat-associated core"/>
    <property type="match status" value="6"/>
</dbReference>
<dbReference type="Pfam" id="PF20148">
    <property type="entry name" value="DUF6531"/>
    <property type="match status" value="1"/>
</dbReference>
<feature type="region of interest" description="Disordered" evidence="2">
    <location>
        <begin position="2174"/>
        <end position="2251"/>
    </location>
</feature>
<dbReference type="PROSITE" id="PS50817">
    <property type="entry name" value="INTEIN_N_TER"/>
    <property type="match status" value="1"/>
</dbReference>
<dbReference type="InterPro" id="IPR031325">
    <property type="entry name" value="RHS_repeat"/>
</dbReference>
<evidence type="ECO:0000313" key="4">
    <source>
        <dbReference type="EMBL" id="GAA2216495.1"/>
    </source>
</evidence>
<dbReference type="InterPro" id="IPR013783">
    <property type="entry name" value="Ig-like_fold"/>
</dbReference>
<comment type="caution">
    <text evidence="4">The sequence shown here is derived from an EMBL/GenBank/DDBJ whole genome shotgun (WGS) entry which is preliminary data.</text>
</comment>
<dbReference type="InterPro" id="IPR045351">
    <property type="entry name" value="DUF6531"/>
</dbReference>
<feature type="domain" description="Hint" evidence="3">
    <location>
        <begin position="2377"/>
        <end position="2482"/>
    </location>
</feature>
<organism evidence="4 5">
    <name type="scientific">Nonomuraea monospora</name>
    <dbReference type="NCBI Taxonomy" id="568818"/>
    <lineage>
        <taxon>Bacteria</taxon>
        <taxon>Bacillati</taxon>
        <taxon>Actinomycetota</taxon>
        <taxon>Actinomycetes</taxon>
        <taxon>Streptosporangiales</taxon>
        <taxon>Streptosporangiaceae</taxon>
        <taxon>Nonomuraea</taxon>
    </lineage>
</organism>
<dbReference type="NCBIfam" id="TIGR01443">
    <property type="entry name" value="intein_Cterm"/>
    <property type="match status" value="1"/>
</dbReference>
<dbReference type="InterPro" id="IPR013320">
    <property type="entry name" value="ConA-like_dom_sf"/>
</dbReference>
<dbReference type="CDD" id="cd00081">
    <property type="entry name" value="Hint"/>
    <property type="match status" value="1"/>
</dbReference>
<dbReference type="EMBL" id="BAAAQX010000071">
    <property type="protein sequence ID" value="GAA2216495.1"/>
    <property type="molecule type" value="Genomic_DNA"/>
</dbReference>
<dbReference type="Gene3D" id="2.170.16.10">
    <property type="entry name" value="Hedgehog/Intein (Hint) domain"/>
    <property type="match status" value="1"/>
</dbReference>
<dbReference type="InterPro" id="IPR006530">
    <property type="entry name" value="YD"/>
</dbReference>
<dbReference type="PANTHER" id="PTHR32305">
    <property type="match status" value="1"/>
</dbReference>
<feature type="compositionally biased region" description="Polar residues" evidence="2">
    <location>
        <begin position="67"/>
        <end position="77"/>
    </location>
</feature>
<evidence type="ECO:0000256" key="1">
    <source>
        <dbReference type="ARBA" id="ARBA00022737"/>
    </source>
</evidence>
<keyword evidence="1" id="KW-0677">Repeat</keyword>
<dbReference type="InterPro" id="IPR006141">
    <property type="entry name" value="Intein_N"/>
</dbReference>
<feature type="region of interest" description="Disordered" evidence="2">
    <location>
        <begin position="2536"/>
        <end position="2560"/>
    </location>
</feature>
<evidence type="ECO:0000256" key="2">
    <source>
        <dbReference type="SAM" id="MobiDB-lite"/>
    </source>
</evidence>
<dbReference type="InterPro" id="IPR056823">
    <property type="entry name" value="TEN-like_YD-shell"/>
</dbReference>
<protein>
    <recommendedName>
        <fullName evidence="3">Hint domain-containing protein</fullName>
    </recommendedName>
</protein>
<evidence type="ECO:0000313" key="5">
    <source>
        <dbReference type="Proteomes" id="UP001499843"/>
    </source>
</evidence>
<dbReference type="SUPFAM" id="SSF51294">
    <property type="entry name" value="Hedgehog/intein (Hint) domain"/>
    <property type="match status" value="1"/>
</dbReference>
<dbReference type="Gene3D" id="2.60.120.200">
    <property type="match status" value="1"/>
</dbReference>
<dbReference type="InterPro" id="IPR032724">
    <property type="entry name" value="SCP1.201-like"/>
</dbReference>
<name>A0ABN3D3R6_9ACTN</name>